<dbReference type="Proteomes" id="UP000664414">
    <property type="component" value="Unassembled WGS sequence"/>
</dbReference>
<feature type="transmembrane region" description="Helical" evidence="8">
    <location>
        <begin position="238"/>
        <end position="260"/>
    </location>
</feature>
<evidence type="ECO:0000256" key="5">
    <source>
        <dbReference type="ARBA" id="ARBA00022847"/>
    </source>
</evidence>
<keyword evidence="3" id="KW-1003">Cell membrane</keyword>
<dbReference type="InterPro" id="IPR005828">
    <property type="entry name" value="MFS_sugar_transport-like"/>
</dbReference>
<name>A0A8J7PJP1_9PROT</name>
<keyword evidence="7 8" id="KW-0472">Membrane</keyword>
<comment type="subcellular location">
    <subcellularLocation>
        <location evidence="1">Cell membrane</location>
        <topology evidence="1">Multi-pass membrane protein</topology>
    </subcellularLocation>
</comment>
<feature type="transmembrane region" description="Helical" evidence="8">
    <location>
        <begin position="183"/>
        <end position="202"/>
    </location>
</feature>
<feature type="transmembrane region" description="Helical" evidence="8">
    <location>
        <begin position="150"/>
        <end position="177"/>
    </location>
</feature>
<feature type="domain" description="Major facilitator superfamily (MFS) profile" evidence="9">
    <location>
        <begin position="11"/>
        <end position="425"/>
    </location>
</feature>
<sequence>MSVNVLKLNRSVVAILAGYAIEKYDMFLYGFFTILMGELFFPPHLTTNNKSLSIILSLGIFASGYILRPLGGIYFGHLGDKLGRKKALLMSLGLASFFPLLLSVLPVYNTIGIFAPICLIICRLLQGFCSGGEFSGASVFLQEQSSENNVAFLVSLLRSVGFFGVALGTIVAYISTLPTMPHWGWRIPFFVGWVLTIVFYFIRLKYMLESKVFQKIEKNHKIKRFPLIGLLKNSKDRLAGGIGLTIFASTSFYMSTIYTGSILKISFNLPNYKIIAINMGIALFSAIIIPFLGLWADKLKISNFLTKSILCNIILIYPLFWLMEKYFYLPNFIIFQIIFGTLCASFYAPFAGLLPKIFSAEERYSGVAFSITFVQAILGGLTPFISALLVYMTGDKKAPAYLLIVGALIALISMIKLKVILPYSNLIESIFPTRKFARILASIKEFR</sequence>
<gene>
    <name evidence="10" type="ORF">J0H12_05810</name>
</gene>
<evidence type="ECO:0000313" key="11">
    <source>
        <dbReference type="Proteomes" id="UP000664414"/>
    </source>
</evidence>
<evidence type="ECO:0000313" key="10">
    <source>
        <dbReference type="EMBL" id="MBN9413420.1"/>
    </source>
</evidence>
<evidence type="ECO:0000259" key="9">
    <source>
        <dbReference type="PROSITE" id="PS50850"/>
    </source>
</evidence>
<feature type="transmembrane region" description="Helical" evidence="8">
    <location>
        <begin position="272"/>
        <end position="292"/>
    </location>
</feature>
<feature type="transmembrane region" description="Helical" evidence="8">
    <location>
        <begin position="111"/>
        <end position="129"/>
    </location>
</feature>
<dbReference type="InterPro" id="IPR051084">
    <property type="entry name" value="H+-coupled_symporters"/>
</dbReference>
<evidence type="ECO:0000256" key="7">
    <source>
        <dbReference type="ARBA" id="ARBA00023136"/>
    </source>
</evidence>
<keyword evidence="4 8" id="KW-0812">Transmembrane</keyword>
<dbReference type="GO" id="GO:0015293">
    <property type="term" value="F:symporter activity"/>
    <property type="evidence" value="ECO:0007669"/>
    <property type="project" value="UniProtKB-KW"/>
</dbReference>
<dbReference type="InterPro" id="IPR020846">
    <property type="entry name" value="MFS_dom"/>
</dbReference>
<keyword evidence="5" id="KW-0769">Symport</keyword>
<dbReference type="PROSITE" id="PS50850">
    <property type="entry name" value="MFS"/>
    <property type="match status" value="1"/>
</dbReference>
<feature type="transmembrane region" description="Helical" evidence="8">
    <location>
        <begin position="52"/>
        <end position="75"/>
    </location>
</feature>
<keyword evidence="6 8" id="KW-1133">Transmembrane helix</keyword>
<feature type="transmembrane region" description="Helical" evidence="8">
    <location>
        <begin position="87"/>
        <end position="105"/>
    </location>
</feature>
<accession>A0A8J7PJP1</accession>
<reference evidence="10" key="1">
    <citation type="submission" date="2021-02" db="EMBL/GenBank/DDBJ databases">
        <title>Thiocyanate and organic carbon inputs drive convergent selection for specific autotrophic Afipia and Thiobacillus strains within complex microbiomes.</title>
        <authorList>
            <person name="Huddy R.J."/>
            <person name="Sachdeva R."/>
            <person name="Kadzinga F."/>
            <person name="Kantor R.S."/>
            <person name="Harrison S.T.L."/>
            <person name="Banfield J.F."/>
        </authorList>
    </citation>
    <scope>NUCLEOTIDE SEQUENCE</scope>
    <source>
        <strain evidence="10">SCN18_10_11_15_R4_P_38_20</strain>
    </source>
</reference>
<evidence type="ECO:0000256" key="3">
    <source>
        <dbReference type="ARBA" id="ARBA00022475"/>
    </source>
</evidence>
<evidence type="ECO:0000256" key="4">
    <source>
        <dbReference type="ARBA" id="ARBA00022692"/>
    </source>
</evidence>
<dbReference type="GO" id="GO:0005886">
    <property type="term" value="C:plasma membrane"/>
    <property type="evidence" value="ECO:0007669"/>
    <property type="project" value="UniProtKB-SubCell"/>
</dbReference>
<evidence type="ECO:0000256" key="2">
    <source>
        <dbReference type="ARBA" id="ARBA00022448"/>
    </source>
</evidence>
<feature type="transmembrane region" description="Helical" evidence="8">
    <location>
        <begin position="12"/>
        <end position="32"/>
    </location>
</feature>
<dbReference type="Gene3D" id="1.20.1250.20">
    <property type="entry name" value="MFS general substrate transporter like domains"/>
    <property type="match status" value="2"/>
</dbReference>
<dbReference type="EMBL" id="JAFKGL010000023">
    <property type="protein sequence ID" value="MBN9413420.1"/>
    <property type="molecule type" value="Genomic_DNA"/>
</dbReference>
<evidence type="ECO:0000256" key="8">
    <source>
        <dbReference type="SAM" id="Phobius"/>
    </source>
</evidence>
<organism evidence="10 11">
    <name type="scientific">Candidatus Paracaedimonas acanthamoebae</name>
    <dbReference type="NCBI Taxonomy" id="244581"/>
    <lineage>
        <taxon>Bacteria</taxon>
        <taxon>Pseudomonadati</taxon>
        <taxon>Pseudomonadota</taxon>
        <taxon>Alphaproteobacteria</taxon>
        <taxon>Holosporales</taxon>
        <taxon>Caedimonadaceae</taxon>
        <taxon>Candidatus Paracaedimonas</taxon>
    </lineage>
</organism>
<comment type="caution">
    <text evidence="10">The sequence shown here is derived from an EMBL/GenBank/DDBJ whole genome shotgun (WGS) entry which is preliminary data.</text>
</comment>
<dbReference type="SUPFAM" id="SSF103473">
    <property type="entry name" value="MFS general substrate transporter"/>
    <property type="match status" value="1"/>
</dbReference>
<evidence type="ECO:0000256" key="6">
    <source>
        <dbReference type="ARBA" id="ARBA00022989"/>
    </source>
</evidence>
<protein>
    <submittedName>
        <fullName evidence="10">MFS transporter</fullName>
    </submittedName>
</protein>
<dbReference type="Pfam" id="PF00083">
    <property type="entry name" value="Sugar_tr"/>
    <property type="match status" value="1"/>
</dbReference>
<feature type="transmembrane region" description="Helical" evidence="8">
    <location>
        <begin position="366"/>
        <end position="392"/>
    </location>
</feature>
<feature type="transmembrane region" description="Helical" evidence="8">
    <location>
        <begin position="398"/>
        <end position="417"/>
    </location>
</feature>
<evidence type="ECO:0000256" key="1">
    <source>
        <dbReference type="ARBA" id="ARBA00004651"/>
    </source>
</evidence>
<keyword evidence="2" id="KW-0813">Transport</keyword>
<dbReference type="AlphaFoldDB" id="A0A8J7PJP1"/>
<dbReference type="PANTHER" id="PTHR43528">
    <property type="entry name" value="ALPHA-KETOGLUTARATE PERMEASE"/>
    <property type="match status" value="1"/>
</dbReference>
<proteinExistence type="predicted"/>
<dbReference type="InterPro" id="IPR036259">
    <property type="entry name" value="MFS_trans_sf"/>
</dbReference>
<feature type="transmembrane region" description="Helical" evidence="8">
    <location>
        <begin position="333"/>
        <end position="354"/>
    </location>
</feature>
<feature type="transmembrane region" description="Helical" evidence="8">
    <location>
        <begin position="304"/>
        <end position="321"/>
    </location>
</feature>
<dbReference type="PANTHER" id="PTHR43528:SF1">
    <property type="entry name" value="ALPHA-KETOGLUTARATE PERMEASE"/>
    <property type="match status" value="1"/>
</dbReference>